<feature type="transmembrane region" description="Helical" evidence="3">
    <location>
        <begin position="122"/>
        <end position="145"/>
    </location>
</feature>
<dbReference type="SUPFAM" id="SSF55073">
    <property type="entry name" value="Nucleotide cyclase"/>
    <property type="match status" value="1"/>
</dbReference>
<feature type="transmembrane region" description="Helical" evidence="3">
    <location>
        <begin position="62"/>
        <end position="80"/>
    </location>
</feature>
<dbReference type="CDD" id="cd01949">
    <property type="entry name" value="GGDEF"/>
    <property type="match status" value="1"/>
</dbReference>
<organism evidence="5 6">
    <name type="scientific">Candidatus Marimicrobium litorale</name>
    <dbReference type="NCBI Taxonomy" id="2518991"/>
    <lineage>
        <taxon>Bacteria</taxon>
        <taxon>Pseudomonadati</taxon>
        <taxon>Pseudomonadota</taxon>
        <taxon>Gammaproteobacteria</taxon>
        <taxon>Cellvibrionales</taxon>
        <taxon>Halieaceae</taxon>
        <taxon>Marimicrobium</taxon>
    </lineage>
</organism>
<feature type="transmembrane region" description="Helical" evidence="3">
    <location>
        <begin position="212"/>
        <end position="228"/>
    </location>
</feature>
<evidence type="ECO:0000259" key="4">
    <source>
        <dbReference type="PROSITE" id="PS50887"/>
    </source>
</evidence>
<feature type="transmembrane region" description="Helical" evidence="3">
    <location>
        <begin position="37"/>
        <end position="55"/>
    </location>
</feature>
<dbReference type="Gene3D" id="3.30.70.270">
    <property type="match status" value="1"/>
</dbReference>
<dbReference type="PANTHER" id="PTHR45138:SF9">
    <property type="entry name" value="DIGUANYLATE CYCLASE DGCM-RELATED"/>
    <property type="match status" value="1"/>
</dbReference>
<sequence length="411" mass="45131">MALHPTALVKLLPLAVLIPGAYFGRGQISLLDDDLRIILDSLPYLLCLGVVLMSLQFQRGRLLLAAISVAVFYWVVQSYLQTSLNRNTDALRAYLALSFALPVMALYLLLLPERGIWNLQGLIAALGFILLGLACIELGPWILGINDAAISYTPNLNDVYMLSKSASILAGLTALVGVVLLCIRNEEIEAALLGAILPVYIALAFLHVEYISVSMCIAASLSLAWGLLRSSYSMAYRDELTGLPGRRALNERLKMLGKSYSIAMIDVDRFKRFNDTYGHEVGDEVLKLVASRVRSIKGGGTAYRYGGEEFCVVFPRKTVEATLEPIEKIRDGIASYNMSIRNRSKRPARMKEGSRLRGATRLGSDQVSITISAGVAARSPEHPDPDSVLSEADKMLYKAKRRGRNRVAYAS</sequence>
<evidence type="ECO:0000256" key="1">
    <source>
        <dbReference type="ARBA" id="ARBA00012528"/>
    </source>
</evidence>
<feature type="transmembrane region" description="Helical" evidence="3">
    <location>
        <begin position="7"/>
        <end position="25"/>
    </location>
</feature>
<keyword evidence="3" id="KW-1133">Transmembrane helix</keyword>
<dbReference type="Pfam" id="PF00990">
    <property type="entry name" value="GGDEF"/>
    <property type="match status" value="2"/>
</dbReference>
<evidence type="ECO:0000313" key="5">
    <source>
        <dbReference type="EMBL" id="MCX2977533.1"/>
    </source>
</evidence>
<keyword evidence="6" id="KW-1185">Reference proteome</keyword>
<gene>
    <name evidence="5" type="ORF">EYC82_09230</name>
</gene>
<reference evidence="5" key="1">
    <citation type="submission" date="2019-02" db="EMBL/GenBank/DDBJ databases">
        <authorList>
            <person name="Li S.-H."/>
        </authorList>
    </citation>
    <scope>NUCLEOTIDE SEQUENCE</scope>
    <source>
        <strain evidence="5">IMCC11814</strain>
    </source>
</reference>
<feature type="transmembrane region" description="Helical" evidence="3">
    <location>
        <begin position="190"/>
        <end position="206"/>
    </location>
</feature>
<comment type="caution">
    <text evidence="5">The sequence shown here is derived from an EMBL/GenBank/DDBJ whole genome shotgun (WGS) entry which is preliminary data.</text>
</comment>
<name>A0ABT3T5G4_9GAMM</name>
<dbReference type="SMART" id="SM00267">
    <property type="entry name" value="GGDEF"/>
    <property type="match status" value="1"/>
</dbReference>
<dbReference type="InterPro" id="IPR050469">
    <property type="entry name" value="Diguanylate_Cyclase"/>
</dbReference>
<dbReference type="InterPro" id="IPR029787">
    <property type="entry name" value="Nucleotide_cyclase"/>
</dbReference>
<accession>A0ABT3T5G4</accession>
<comment type="catalytic activity">
    <reaction evidence="2">
        <text>2 GTP = 3',3'-c-di-GMP + 2 diphosphate</text>
        <dbReference type="Rhea" id="RHEA:24898"/>
        <dbReference type="ChEBI" id="CHEBI:33019"/>
        <dbReference type="ChEBI" id="CHEBI:37565"/>
        <dbReference type="ChEBI" id="CHEBI:58805"/>
        <dbReference type="EC" id="2.7.7.65"/>
    </reaction>
</comment>
<feature type="domain" description="GGDEF" evidence="4">
    <location>
        <begin position="258"/>
        <end position="411"/>
    </location>
</feature>
<dbReference type="InterPro" id="IPR043128">
    <property type="entry name" value="Rev_trsase/Diguanyl_cyclase"/>
</dbReference>
<dbReference type="EMBL" id="SHNO01000001">
    <property type="protein sequence ID" value="MCX2977533.1"/>
    <property type="molecule type" value="Genomic_DNA"/>
</dbReference>
<dbReference type="InterPro" id="IPR000160">
    <property type="entry name" value="GGDEF_dom"/>
</dbReference>
<dbReference type="RefSeq" id="WP_279249249.1">
    <property type="nucleotide sequence ID" value="NZ_SHNO01000001.1"/>
</dbReference>
<keyword evidence="3" id="KW-0472">Membrane</keyword>
<dbReference type="EC" id="2.7.7.65" evidence="1"/>
<proteinExistence type="predicted"/>
<feature type="transmembrane region" description="Helical" evidence="3">
    <location>
        <begin position="165"/>
        <end position="183"/>
    </location>
</feature>
<evidence type="ECO:0000256" key="2">
    <source>
        <dbReference type="ARBA" id="ARBA00034247"/>
    </source>
</evidence>
<evidence type="ECO:0000313" key="6">
    <source>
        <dbReference type="Proteomes" id="UP001143304"/>
    </source>
</evidence>
<feature type="transmembrane region" description="Helical" evidence="3">
    <location>
        <begin position="92"/>
        <end position="110"/>
    </location>
</feature>
<protein>
    <recommendedName>
        <fullName evidence="1">diguanylate cyclase</fullName>
        <ecNumber evidence="1">2.7.7.65</ecNumber>
    </recommendedName>
</protein>
<dbReference type="Proteomes" id="UP001143304">
    <property type="component" value="Unassembled WGS sequence"/>
</dbReference>
<dbReference type="NCBIfam" id="TIGR00254">
    <property type="entry name" value="GGDEF"/>
    <property type="match status" value="1"/>
</dbReference>
<keyword evidence="3" id="KW-0812">Transmembrane</keyword>
<evidence type="ECO:0000256" key="3">
    <source>
        <dbReference type="SAM" id="Phobius"/>
    </source>
</evidence>
<dbReference type="PROSITE" id="PS50887">
    <property type="entry name" value="GGDEF"/>
    <property type="match status" value="1"/>
</dbReference>
<dbReference type="PANTHER" id="PTHR45138">
    <property type="entry name" value="REGULATORY COMPONENTS OF SENSORY TRANSDUCTION SYSTEM"/>
    <property type="match status" value="1"/>
</dbReference>